<dbReference type="PANTHER" id="PTHR33312">
    <property type="entry name" value="MEMBRANE-ASSOCIATED KINASE REGULATOR 4-RELATED"/>
    <property type="match status" value="1"/>
</dbReference>
<gene>
    <name evidence="1" type="ORF">RJ641_028278</name>
</gene>
<dbReference type="GO" id="GO:0019210">
    <property type="term" value="F:kinase inhibitor activity"/>
    <property type="evidence" value="ECO:0007669"/>
    <property type="project" value="InterPro"/>
</dbReference>
<dbReference type="InterPro" id="IPR039620">
    <property type="entry name" value="BKI1/MAKR1/3/4"/>
</dbReference>
<keyword evidence="2" id="KW-1185">Reference proteome</keyword>
<comment type="caution">
    <text evidence="1">The sequence shown here is derived from an EMBL/GenBank/DDBJ whole genome shotgun (WGS) entry which is preliminary data.</text>
</comment>
<sequence>MASKLSLCNNADEDYIELELSSSTNFYPYPITTPHHSREFEFHLSSISQEKESTTSPADELFYKGKLLPLHLPPRLQMVQKLLQGSNTTFASKVEAFEKQYNTPFITSSAAPFTNTSTPLESCNISPSESSRVSCELNQDEYFFEWSNEVNGFIGDHPKKSWTKKLKHSALGQKLKTSRAYIKSLFSKSSCSDQSCAKAANDEYSENASKGKECLYKYMKVVEKSPFGLVNREKYQTPAKAYKINDRDMIEDGINIHRRSFSGAIKRHSHTKSSSSCSSASSSSSSSFSFNSHEFCDLHLLKRSSSANSELENSIEGAIAHCKQSQQQFSSRKTANEVRSYALSASKHAICGTSKRSGPCSM</sequence>
<evidence type="ECO:0000313" key="1">
    <source>
        <dbReference type="EMBL" id="KAK6942901.1"/>
    </source>
</evidence>
<dbReference type="GO" id="GO:0005886">
    <property type="term" value="C:plasma membrane"/>
    <property type="evidence" value="ECO:0007669"/>
    <property type="project" value="InterPro"/>
</dbReference>
<evidence type="ECO:0008006" key="3">
    <source>
        <dbReference type="Google" id="ProtNLM"/>
    </source>
</evidence>
<proteinExistence type="predicted"/>
<dbReference type="EMBL" id="JBAMMX010000004">
    <property type="protein sequence ID" value="KAK6942901.1"/>
    <property type="molecule type" value="Genomic_DNA"/>
</dbReference>
<protein>
    <recommendedName>
        <fullName evidence="3">Membrane-associated kinase regulator 4</fullName>
    </recommendedName>
</protein>
<organism evidence="1 2">
    <name type="scientific">Dillenia turbinata</name>
    <dbReference type="NCBI Taxonomy" id="194707"/>
    <lineage>
        <taxon>Eukaryota</taxon>
        <taxon>Viridiplantae</taxon>
        <taxon>Streptophyta</taxon>
        <taxon>Embryophyta</taxon>
        <taxon>Tracheophyta</taxon>
        <taxon>Spermatophyta</taxon>
        <taxon>Magnoliopsida</taxon>
        <taxon>eudicotyledons</taxon>
        <taxon>Gunneridae</taxon>
        <taxon>Pentapetalae</taxon>
        <taxon>Dilleniales</taxon>
        <taxon>Dilleniaceae</taxon>
        <taxon>Dillenia</taxon>
    </lineage>
</organism>
<dbReference type="PANTHER" id="PTHR33312:SF21">
    <property type="entry name" value="MEMBRANE-ASSOCIATED KINASE REGULATOR 3-RELATED"/>
    <property type="match status" value="1"/>
</dbReference>
<name>A0AAN8ZM54_9MAGN</name>
<reference evidence="1 2" key="1">
    <citation type="submission" date="2023-12" db="EMBL/GenBank/DDBJ databases">
        <title>A high-quality genome assembly for Dillenia turbinata (Dilleniales).</title>
        <authorList>
            <person name="Chanderbali A."/>
        </authorList>
    </citation>
    <scope>NUCLEOTIDE SEQUENCE [LARGE SCALE GENOMIC DNA]</scope>
    <source>
        <strain evidence="1">LSX21</strain>
        <tissue evidence="1">Leaf</tissue>
    </source>
</reference>
<dbReference type="AlphaFoldDB" id="A0AAN8ZM54"/>
<dbReference type="Proteomes" id="UP001370490">
    <property type="component" value="Unassembled WGS sequence"/>
</dbReference>
<accession>A0AAN8ZM54</accession>
<evidence type="ECO:0000313" key="2">
    <source>
        <dbReference type="Proteomes" id="UP001370490"/>
    </source>
</evidence>